<gene>
    <name evidence="1" type="ORF">CEUTPL_LOCUS1738</name>
</gene>
<dbReference type="EMBL" id="OU892277">
    <property type="protein sequence ID" value="CAG9761023.1"/>
    <property type="molecule type" value="Genomic_DNA"/>
</dbReference>
<keyword evidence="2" id="KW-1185">Reference proteome</keyword>
<organism evidence="1 2">
    <name type="scientific">Ceutorhynchus assimilis</name>
    <name type="common">cabbage seed weevil</name>
    <dbReference type="NCBI Taxonomy" id="467358"/>
    <lineage>
        <taxon>Eukaryota</taxon>
        <taxon>Metazoa</taxon>
        <taxon>Ecdysozoa</taxon>
        <taxon>Arthropoda</taxon>
        <taxon>Hexapoda</taxon>
        <taxon>Insecta</taxon>
        <taxon>Pterygota</taxon>
        <taxon>Neoptera</taxon>
        <taxon>Endopterygota</taxon>
        <taxon>Coleoptera</taxon>
        <taxon>Polyphaga</taxon>
        <taxon>Cucujiformia</taxon>
        <taxon>Curculionidae</taxon>
        <taxon>Ceutorhynchinae</taxon>
        <taxon>Ceutorhynchus</taxon>
    </lineage>
</organism>
<accession>A0A9N9QEB5</accession>
<sequence length="181" mass="20962">MPELVVLLSELCIMTGFSDKQRRNFKPMKAMGEHTRVSAGDRMRKRLQFAGRFYACPTALEEIERWDLKLADNLIEFQGRAESLLLRNKQPIQSGEEADWTRNLRTVPMYNKVKVDKPAQEVGQMSIVGKGMSVVINSKVFAIPDDRNNSYISEIENVHVWELFKWNLIKLEKLFVKLCTL</sequence>
<dbReference type="InterPro" id="IPR036085">
    <property type="entry name" value="PAZ_dom_sf"/>
</dbReference>
<dbReference type="OrthoDB" id="8195769at2759"/>
<dbReference type="SUPFAM" id="SSF101690">
    <property type="entry name" value="PAZ domain"/>
    <property type="match status" value="1"/>
</dbReference>
<dbReference type="Proteomes" id="UP001152799">
    <property type="component" value="Chromosome 1"/>
</dbReference>
<name>A0A9N9QEB5_9CUCU</name>
<dbReference type="AlphaFoldDB" id="A0A9N9QEB5"/>
<evidence type="ECO:0000313" key="1">
    <source>
        <dbReference type="EMBL" id="CAG9761023.1"/>
    </source>
</evidence>
<evidence type="ECO:0000313" key="2">
    <source>
        <dbReference type="Proteomes" id="UP001152799"/>
    </source>
</evidence>
<proteinExistence type="predicted"/>
<protein>
    <submittedName>
        <fullName evidence="1">Uncharacterized protein</fullName>
    </submittedName>
</protein>
<reference evidence="1" key="1">
    <citation type="submission" date="2022-01" db="EMBL/GenBank/DDBJ databases">
        <authorList>
            <person name="King R."/>
        </authorList>
    </citation>
    <scope>NUCLEOTIDE SEQUENCE</scope>
</reference>